<dbReference type="EMBL" id="JACXAA010000004">
    <property type="protein sequence ID" value="MBD2753687.1"/>
    <property type="molecule type" value="Genomic_DNA"/>
</dbReference>
<gene>
    <name evidence="1" type="ORF">IC230_12355</name>
</gene>
<dbReference type="RefSeq" id="WP_191039335.1">
    <property type="nucleotide sequence ID" value="NZ_JACXAA010000004.1"/>
</dbReference>
<sequence length="64" mass="7397">MTEPADQTRGYSAPTYRIRYKLKMASDQLEKLVGKSGNGTIKWPVVWSQMTKYWLRASFRPDVG</sequence>
<dbReference type="AlphaFoldDB" id="A0A927B1U3"/>
<comment type="caution">
    <text evidence="1">The sequence shown here is derived from an EMBL/GenBank/DDBJ whole genome shotgun (WGS) entry which is preliminary data.</text>
</comment>
<reference evidence="1" key="1">
    <citation type="submission" date="2020-09" db="EMBL/GenBank/DDBJ databases">
        <authorList>
            <person name="Kim M.K."/>
        </authorList>
    </citation>
    <scope>NUCLEOTIDE SEQUENCE</scope>
    <source>
        <strain evidence="1">BT704</strain>
    </source>
</reference>
<proteinExistence type="predicted"/>
<evidence type="ECO:0000313" key="2">
    <source>
        <dbReference type="Proteomes" id="UP000653797"/>
    </source>
</evidence>
<dbReference type="Proteomes" id="UP000653797">
    <property type="component" value="Unassembled WGS sequence"/>
</dbReference>
<organism evidence="1 2">
    <name type="scientific">Spirosoma validum</name>
    <dbReference type="NCBI Taxonomy" id="2771355"/>
    <lineage>
        <taxon>Bacteria</taxon>
        <taxon>Pseudomonadati</taxon>
        <taxon>Bacteroidota</taxon>
        <taxon>Cytophagia</taxon>
        <taxon>Cytophagales</taxon>
        <taxon>Cytophagaceae</taxon>
        <taxon>Spirosoma</taxon>
    </lineage>
</organism>
<evidence type="ECO:0000313" key="1">
    <source>
        <dbReference type="EMBL" id="MBD2753687.1"/>
    </source>
</evidence>
<keyword evidence="2" id="KW-1185">Reference proteome</keyword>
<name>A0A927B1U3_9BACT</name>
<accession>A0A927B1U3</accession>
<protein>
    <submittedName>
        <fullName evidence="1">Uncharacterized protein</fullName>
    </submittedName>
</protein>